<reference evidence="1" key="1">
    <citation type="submission" date="2023-04" db="EMBL/GenBank/DDBJ databases">
        <title>A chromosome-level genome assembly of the parasitoid wasp Eretmocerus hayati.</title>
        <authorList>
            <person name="Zhong Y."/>
            <person name="Liu S."/>
            <person name="Liu Y."/>
        </authorList>
    </citation>
    <scope>NUCLEOTIDE SEQUENCE</scope>
    <source>
        <strain evidence="1">ZJU_SS_LIU_2023</strain>
    </source>
</reference>
<sequence length="302" mass="34508">MIIYTLLMLSWLCLLSMQQLLNRYRRRRIRRWWVKPHLRETVRRRLTKLKGPRAALDPKLRLAAVLSYLVHSSSARKAAWSFYIGRSTMYKLIPEVCNAIHLGLKDHYLKFPSTNEEWLEISNGFLYIFDFPNCIGALDGKHFRIKRPPHSGSWFWNFKKFYSIVLMAVCDARRVFKRVSIGNFGSAHDTITFQASNLGRALDAGAIPNWHTLNLCLGQGDQQDGSSNSSISFGNSMSISSDVSDDDGSSQSSSEPESSDTSMEDDDDAAHHENLTGEQIKDVLANYFTSRLGNVHWQWNLL</sequence>
<accession>A0ACC2PD49</accession>
<name>A0ACC2PD49_9HYME</name>
<comment type="caution">
    <text evidence="1">The sequence shown here is derived from an EMBL/GenBank/DDBJ whole genome shotgun (WGS) entry which is preliminary data.</text>
</comment>
<proteinExistence type="predicted"/>
<evidence type="ECO:0000313" key="2">
    <source>
        <dbReference type="Proteomes" id="UP001239111"/>
    </source>
</evidence>
<dbReference type="Proteomes" id="UP001239111">
    <property type="component" value="Chromosome 2"/>
</dbReference>
<gene>
    <name evidence="1" type="ORF">QAD02_017164</name>
</gene>
<dbReference type="EMBL" id="CM056742">
    <property type="protein sequence ID" value="KAJ8681377.1"/>
    <property type="molecule type" value="Genomic_DNA"/>
</dbReference>
<organism evidence="1 2">
    <name type="scientific">Eretmocerus hayati</name>
    <dbReference type="NCBI Taxonomy" id="131215"/>
    <lineage>
        <taxon>Eukaryota</taxon>
        <taxon>Metazoa</taxon>
        <taxon>Ecdysozoa</taxon>
        <taxon>Arthropoda</taxon>
        <taxon>Hexapoda</taxon>
        <taxon>Insecta</taxon>
        <taxon>Pterygota</taxon>
        <taxon>Neoptera</taxon>
        <taxon>Endopterygota</taxon>
        <taxon>Hymenoptera</taxon>
        <taxon>Apocrita</taxon>
        <taxon>Proctotrupomorpha</taxon>
        <taxon>Chalcidoidea</taxon>
        <taxon>Aphelinidae</taxon>
        <taxon>Aphelininae</taxon>
        <taxon>Eretmocerus</taxon>
    </lineage>
</organism>
<protein>
    <submittedName>
        <fullName evidence="1">Uncharacterized protein</fullName>
    </submittedName>
</protein>
<keyword evidence="2" id="KW-1185">Reference proteome</keyword>
<evidence type="ECO:0000313" key="1">
    <source>
        <dbReference type="EMBL" id="KAJ8681377.1"/>
    </source>
</evidence>